<dbReference type="CDD" id="cd04186">
    <property type="entry name" value="GT_2_like_c"/>
    <property type="match status" value="1"/>
</dbReference>
<evidence type="ECO:0000256" key="3">
    <source>
        <dbReference type="ARBA" id="ARBA00022679"/>
    </source>
</evidence>
<organism evidence="5 6">
    <name type="scientific">Xylanibacter ruminicola</name>
    <name type="common">Prevotella ruminicola</name>
    <dbReference type="NCBI Taxonomy" id="839"/>
    <lineage>
        <taxon>Bacteria</taxon>
        <taxon>Pseudomonadati</taxon>
        <taxon>Bacteroidota</taxon>
        <taxon>Bacteroidia</taxon>
        <taxon>Bacteroidales</taxon>
        <taxon>Prevotellaceae</taxon>
        <taxon>Xylanibacter</taxon>
    </lineage>
</organism>
<evidence type="ECO:0000313" key="6">
    <source>
        <dbReference type="Proteomes" id="UP000184280"/>
    </source>
</evidence>
<dbReference type="Gene3D" id="3.90.550.10">
    <property type="entry name" value="Spore Coat Polysaccharide Biosynthesis Protein SpsA, Chain A"/>
    <property type="match status" value="1"/>
</dbReference>
<dbReference type="PANTHER" id="PTHR43179">
    <property type="entry name" value="RHAMNOSYLTRANSFERASE WBBL"/>
    <property type="match status" value="1"/>
</dbReference>
<dbReference type="AlphaFoldDB" id="A0A1M7EI70"/>
<evidence type="ECO:0000256" key="2">
    <source>
        <dbReference type="ARBA" id="ARBA00022676"/>
    </source>
</evidence>
<dbReference type="RefSeq" id="WP_073043371.1">
    <property type="nucleotide sequence ID" value="NZ_FRCJ01000001.1"/>
</dbReference>
<sequence length="296" mass="33664">MPNVFKLSIITINYNGLKDTCELIDSIPFNNNLEVIVVDNASTQDEAGIIAMQYPHVKVIRSTQNLGFAGGNNIGIKEAKGKYIFLINNDTYFKDFNIDSLIERLESSDTIGIVCPKLRFAWGNNPIQFAGYTPLSPITVRNQAIGFGEEDHGQYDTAHPTPYAHGAAILIKREAIDKVGLMPECFFLYYEELDWSMMFTRAGYEIWYDPTCTVYHKESQATGQNSPLRTYYITRNRLLFVKRNFKGINKYLSYIYLIGIVAPRDIIKFTLQGRLDLVKAVYRGIKTFNSQLSSVN</sequence>
<gene>
    <name evidence="5" type="ORF">SAMN04488494_1084</name>
</gene>
<evidence type="ECO:0000256" key="1">
    <source>
        <dbReference type="ARBA" id="ARBA00006739"/>
    </source>
</evidence>
<dbReference type="Pfam" id="PF00535">
    <property type="entry name" value="Glycos_transf_2"/>
    <property type="match status" value="1"/>
</dbReference>
<dbReference type="InterPro" id="IPR029044">
    <property type="entry name" value="Nucleotide-diphossugar_trans"/>
</dbReference>
<keyword evidence="3" id="KW-0808">Transferase</keyword>
<protein>
    <recommendedName>
        <fullName evidence="4">Glycosyltransferase 2-like domain-containing protein</fullName>
    </recommendedName>
</protein>
<evidence type="ECO:0000259" key="4">
    <source>
        <dbReference type="Pfam" id="PF00535"/>
    </source>
</evidence>
<dbReference type="PANTHER" id="PTHR43179:SF12">
    <property type="entry name" value="GALACTOFURANOSYLTRANSFERASE GLFT2"/>
    <property type="match status" value="1"/>
</dbReference>
<dbReference type="Proteomes" id="UP000184280">
    <property type="component" value="Unassembled WGS sequence"/>
</dbReference>
<name>A0A1M7EI70_XYLRU</name>
<accession>A0A1M7EI70</accession>
<dbReference type="OrthoDB" id="9771846at2"/>
<dbReference type="SUPFAM" id="SSF53448">
    <property type="entry name" value="Nucleotide-diphospho-sugar transferases"/>
    <property type="match status" value="1"/>
</dbReference>
<keyword evidence="2" id="KW-0328">Glycosyltransferase</keyword>
<dbReference type="EMBL" id="FRCJ01000001">
    <property type="protein sequence ID" value="SHL91398.1"/>
    <property type="molecule type" value="Genomic_DNA"/>
</dbReference>
<feature type="domain" description="Glycosyltransferase 2-like" evidence="4">
    <location>
        <begin position="8"/>
        <end position="179"/>
    </location>
</feature>
<dbReference type="InterPro" id="IPR001173">
    <property type="entry name" value="Glyco_trans_2-like"/>
</dbReference>
<evidence type="ECO:0000313" key="5">
    <source>
        <dbReference type="EMBL" id="SHL91398.1"/>
    </source>
</evidence>
<proteinExistence type="inferred from homology"/>
<reference evidence="5 6" key="1">
    <citation type="submission" date="2016-11" db="EMBL/GenBank/DDBJ databases">
        <authorList>
            <person name="Jaros S."/>
            <person name="Januszkiewicz K."/>
            <person name="Wedrychowicz H."/>
        </authorList>
    </citation>
    <scope>NUCLEOTIDE SEQUENCE [LARGE SCALE GENOMIC DNA]</scope>
    <source>
        <strain evidence="5 6">BPI-34</strain>
    </source>
</reference>
<dbReference type="GO" id="GO:0016757">
    <property type="term" value="F:glycosyltransferase activity"/>
    <property type="evidence" value="ECO:0007669"/>
    <property type="project" value="UniProtKB-KW"/>
</dbReference>
<comment type="similarity">
    <text evidence="1">Belongs to the glycosyltransferase 2 family.</text>
</comment>